<evidence type="ECO:0000313" key="2">
    <source>
        <dbReference type="Proteomes" id="UP000360750"/>
    </source>
</evidence>
<proteinExistence type="predicted"/>
<dbReference type="InterPro" id="IPR029069">
    <property type="entry name" value="HotDog_dom_sf"/>
</dbReference>
<dbReference type="SUPFAM" id="SSF54637">
    <property type="entry name" value="Thioesterase/thiol ester dehydrase-isomerase"/>
    <property type="match status" value="1"/>
</dbReference>
<sequence length="156" mass="17450">MRMTARKMRIGMNLWPPFLGAGIRVTHIADDWSSATVAHRITRFNRNYFGTAFGGTLSAMTDPFFALLLMHRLGEGYVVWDAAGEIDYVSPGRGRVTATMTIDPAVVEQIRADTADGSKSLTWFETEIVDERGVVVARVRRQVYARRLRERSAVAA</sequence>
<evidence type="ECO:0000313" key="1">
    <source>
        <dbReference type="EMBL" id="VFA89364.1"/>
    </source>
</evidence>
<dbReference type="Pfam" id="PF14539">
    <property type="entry name" value="DUF4442"/>
    <property type="match status" value="1"/>
</dbReference>
<comment type="caution">
    <text evidence="1">The sequence shown here is derived from an EMBL/GenBank/DDBJ whole genome shotgun (WGS) entry which is preliminary data.</text>
</comment>
<dbReference type="Proteomes" id="UP000360750">
    <property type="component" value="Unassembled WGS sequence"/>
</dbReference>
<dbReference type="InterPro" id="IPR027961">
    <property type="entry name" value="DUF4442"/>
</dbReference>
<evidence type="ECO:0008006" key="3">
    <source>
        <dbReference type="Google" id="ProtNLM"/>
    </source>
</evidence>
<gene>
    <name evidence="1" type="ORF">NCTC8139_02927</name>
</gene>
<name>A0ABD7V507_9ACTN</name>
<dbReference type="EMBL" id="CAACYD010000007">
    <property type="protein sequence ID" value="VFA89364.1"/>
    <property type="molecule type" value="Genomic_DNA"/>
</dbReference>
<organism evidence="1 2">
    <name type="scientific">Gordonia paraffinivorans</name>
    <dbReference type="NCBI Taxonomy" id="175628"/>
    <lineage>
        <taxon>Bacteria</taxon>
        <taxon>Bacillati</taxon>
        <taxon>Actinomycetota</taxon>
        <taxon>Actinomycetes</taxon>
        <taxon>Mycobacteriales</taxon>
        <taxon>Gordoniaceae</taxon>
        <taxon>Gordonia</taxon>
    </lineage>
</organism>
<dbReference type="Gene3D" id="3.10.129.10">
    <property type="entry name" value="Hotdog Thioesterase"/>
    <property type="match status" value="1"/>
</dbReference>
<protein>
    <recommendedName>
        <fullName evidence="3">DUF4442 domain-containing protein</fullName>
    </recommendedName>
</protein>
<reference evidence="1 2" key="1">
    <citation type="submission" date="2019-02" db="EMBL/GenBank/DDBJ databases">
        <authorList>
            <consortium name="Pathogen Informatics"/>
        </authorList>
    </citation>
    <scope>NUCLEOTIDE SEQUENCE [LARGE SCALE GENOMIC DNA]</scope>
    <source>
        <strain evidence="1 2">3012STDY6756503</strain>
    </source>
</reference>
<dbReference type="AlphaFoldDB" id="A0ABD7V507"/>
<accession>A0ABD7V507</accession>